<evidence type="ECO:0000313" key="8">
    <source>
        <dbReference type="Proteomes" id="UP000193144"/>
    </source>
</evidence>
<feature type="zinc finger region" description="C3H1-type" evidence="4">
    <location>
        <begin position="116"/>
        <end position="144"/>
    </location>
</feature>
<feature type="domain" description="C3H1-type" evidence="6">
    <location>
        <begin position="148"/>
        <end position="171"/>
    </location>
</feature>
<dbReference type="SMART" id="SM00356">
    <property type="entry name" value="ZnF_C3H1"/>
    <property type="match status" value="4"/>
</dbReference>
<feature type="zinc finger region" description="C3H1-type" evidence="4">
    <location>
        <begin position="148"/>
        <end position="171"/>
    </location>
</feature>
<dbReference type="PANTHER" id="PTHR46156:SF1">
    <property type="entry name" value="ZINC FINGER CCCH DOMAIN-CONTAINING PROTEIN 3"/>
    <property type="match status" value="1"/>
</dbReference>
<dbReference type="OrthoDB" id="410307at2759"/>
<dbReference type="InterPro" id="IPR036855">
    <property type="entry name" value="Znf_CCCH_sf"/>
</dbReference>
<accession>A0A1Y1ZWZ6</accession>
<organism evidence="7 8">
    <name type="scientific">Clohesyomyces aquaticus</name>
    <dbReference type="NCBI Taxonomy" id="1231657"/>
    <lineage>
        <taxon>Eukaryota</taxon>
        <taxon>Fungi</taxon>
        <taxon>Dikarya</taxon>
        <taxon>Ascomycota</taxon>
        <taxon>Pezizomycotina</taxon>
        <taxon>Dothideomycetes</taxon>
        <taxon>Pleosporomycetidae</taxon>
        <taxon>Pleosporales</taxon>
        <taxon>Lindgomycetaceae</taxon>
        <taxon>Clohesyomyces</taxon>
    </lineage>
</organism>
<evidence type="ECO:0000256" key="4">
    <source>
        <dbReference type="PROSITE-ProRule" id="PRU00723"/>
    </source>
</evidence>
<feature type="compositionally biased region" description="Polar residues" evidence="5">
    <location>
        <begin position="300"/>
        <end position="309"/>
    </location>
</feature>
<keyword evidence="8" id="KW-1185">Reference proteome</keyword>
<dbReference type="Gene3D" id="4.10.1000.10">
    <property type="entry name" value="Zinc finger, CCCH-type"/>
    <property type="match status" value="2"/>
</dbReference>
<dbReference type="GO" id="GO:0005634">
    <property type="term" value="C:nucleus"/>
    <property type="evidence" value="ECO:0007669"/>
    <property type="project" value="TreeGrafter"/>
</dbReference>
<keyword evidence="2 4" id="KW-0863">Zinc-finger</keyword>
<feature type="zinc finger region" description="C3H1-type" evidence="4">
    <location>
        <begin position="172"/>
        <end position="198"/>
    </location>
</feature>
<feature type="region of interest" description="Disordered" evidence="5">
    <location>
        <begin position="41"/>
        <end position="118"/>
    </location>
</feature>
<feature type="domain" description="C3H1-type" evidence="6">
    <location>
        <begin position="172"/>
        <end position="198"/>
    </location>
</feature>
<sequence length="316" mass="34713">MLQPPRRFLTEEEMKAIPAEERAAVIAEWSSFNARLRIEAQRQEAARSSYRGSRGRGRGGRGYHPYAPAQRFSHRSVTFHPPNHPPSPSLADVAPPSPSGKDTNKQIEQTEQEEANKSTLPCAAFTATGVCKKGPRCPYVHDPEKTAICKRFLYKDNCVYGNTCPLSHEPSPHRSPTCTHFLERRCTKQNCRYAHINVNPAAPVCEAFARRGYCEKGSACAERHAFECPDFSNTGLCEVKHCPFPHIAHAGRLRKAAASHSSSEVGSPDSGQKFLEETGDNVEEMVNANSSGNIDKGVEDSSTGLSQQADFVPFGA</sequence>
<protein>
    <recommendedName>
        <fullName evidence="6">C3H1-type domain-containing protein</fullName>
    </recommendedName>
</protein>
<evidence type="ECO:0000256" key="3">
    <source>
        <dbReference type="ARBA" id="ARBA00022833"/>
    </source>
</evidence>
<dbReference type="InterPro" id="IPR000571">
    <property type="entry name" value="Znf_CCCH"/>
</dbReference>
<evidence type="ECO:0000256" key="2">
    <source>
        <dbReference type="ARBA" id="ARBA00022771"/>
    </source>
</evidence>
<comment type="caution">
    <text evidence="7">The sequence shown here is derived from an EMBL/GenBank/DDBJ whole genome shotgun (WGS) entry which is preliminary data.</text>
</comment>
<dbReference type="FunFam" id="4.10.1000.10:FF:000035">
    <property type="entry name" value="CCCH zinc finger protein, variant"/>
    <property type="match status" value="1"/>
</dbReference>
<feature type="zinc finger region" description="C3H1-type" evidence="4">
    <location>
        <begin position="199"/>
        <end position="227"/>
    </location>
</feature>
<name>A0A1Y1ZWZ6_9PLEO</name>
<dbReference type="EMBL" id="MCFA01000032">
    <property type="protein sequence ID" value="ORY14597.1"/>
    <property type="molecule type" value="Genomic_DNA"/>
</dbReference>
<dbReference type="Pfam" id="PF00642">
    <property type="entry name" value="zf-CCCH"/>
    <property type="match status" value="1"/>
</dbReference>
<dbReference type="PROSITE" id="PS50103">
    <property type="entry name" value="ZF_C3H1"/>
    <property type="match status" value="4"/>
</dbReference>
<dbReference type="Proteomes" id="UP000193144">
    <property type="component" value="Unassembled WGS sequence"/>
</dbReference>
<dbReference type="STRING" id="1231657.A0A1Y1ZWZ6"/>
<proteinExistence type="predicted"/>
<evidence type="ECO:0000313" key="7">
    <source>
        <dbReference type="EMBL" id="ORY14597.1"/>
    </source>
</evidence>
<evidence type="ECO:0000259" key="6">
    <source>
        <dbReference type="PROSITE" id="PS50103"/>
    </source>
</evidence>
<dbReference type="Gene3D" id="6.10.250.3220">
    <property type="match status" value="1"/>
</dbReference>
<evidence type="ECO:0000256" key="1">
    <source>
        <dbReference type="ARBA" id="ARBA00022723"/>
    </source>
</evidence>
<dbReference type="AlphaFoldDB" id="A0A1Y1ZWZ6"/>
<feature type="region of interest" description="Disordered" evidence="5">
    <location>
        <begin position="258"/>
        <end position="316"/>
    </location>
</feature>
<keyword evidence="1 4" id="KW-0479">Metal-binding</keyword>
<dbReference type="SUPFAM" id="SSF90229">
    <property type="entry name" value="CCCH zinc finger"/>
    <property type="match status" value="2"/>
</dbReference>
<dbReference type="PANTHER" id="PTHR46156">
    <property type="entry name" value="CCCH ZINGC FINGER"/>
    <property type="match status" value="1"/>
</dbReference>
<feature type="domain" description="C3H1-type" evidence="6">
    <location>
        <begin position="116"/>
        <end position="144"/>
    </location>
</feature>
<feature type="domain" description="C3H1-type" evidence="6">
    <location>
        <begin position="199"/>
        <end position="227"/>
    </location>
</feature>
<evidence type="ECO:0000256" key="5">
    <source>
        <dbReference type="SAM" id="MobiDB-lite"/>
    </source>
</evidence>
<keyword evidence="3 4" id="KW-0862">Zinc</keyword>
<gene>
    <name evidence="7" type="ORF">BCR34DRAFT_560291</name>
</gene>
<reference evidence="7 8" key="1">
    <citation type="submission" date="2016-07" db="EMBL/GenBank/DDBJ databases">
        <title>Pervasive Adenine N6-methylation of Active Genes in Fungi.</title>
        <authorList>
            <consortium name="DOE Joint Genome Institute"/>
            <person name="Mondo S.J."/>
            <person name="Dannebaum R.O."/>
            <person name="Kuo R.C."/>
            <person name="Labutti K."/>
            <person name="Haridas S."/>
            <person name="Kuo A."/>
            <person name="Salamov A."/>
            <person name="Ahrendt S.R."/>
            <person name="Lipzen A."/>
            <person name="Sullivan W."/>
            <person name="Andreopoulos W.B."/>
            <person name="Clum A."/>
            <person name="Lindquist E."/>
            <person name="Daum C."/>
            <person name="Ramamoorthy G.K."/>
            <person name="Gryganskyi A."/>
            <person name="Culley D."/>
            <person name="Magnuson J.K."/>
            <person name="James T.Y."/>
            <person name="O'Malley M.A."/>
            <person name="Stajich J.E."/>
            <person name="Spatafora J.W."/>
            <person name="Visel A."/>
            <person name="Grigoriev I.V."/>
        </authorList>
    </citation>
    <scope>NUCLEOTIDE SEQUENCE [LARGE SCALE GENOMIC DNA]</scope>
    <source>
        <strain evidence="7 8">CBS 115471</strain>
    </source>
</reference>
<dbReference type="GO" id="GO:0008270">
    <property type="term" value="F:zinc ion binding"/>
    <property type="evidence" value="ECO:0007669"/>
    <property type="project" value="UniProtKB-KW"/>
</dbReference>